<comment type="caution">
    <text evidence="3">The sequence shown here is derived from an EMBL/GenBank/DDBJ whole genome shotgun (WGS) entry which is preliminary data.</text>
</comment>
<keyword evidence="4" id="KW-1185">Reference proteome</keyword>
<dbReference type="InterPro" id="IPR005130">
    <property type="entry name" value="Ser_deHydtase-like_asu"/>
</dbReference>
<dbReference type="Proteomes" id="UP001185092">
    <property type="component" value="Unassembled WGS sequence"/>
</dbReference>
<evidence type="ECO:0000256" key="1">
    <source>
        <dbReference type="HAMAP-Rule" id="MF_01845"/>
    </source>
</evidence>
<reference evidence="3" key="1">
    <citation type="submission" date="2023-07" db="EMBL/GenBank/DDBJ databases">
        <title>Genomic Encyclopedia of Type Strains, Phase IV (KMG-IV): sequencing the most valuable type-strain genomes for metagenomic binning, comparative biology and taxonomic classification.</title>
        <authorList>
            <person name="Goeker M."/>
        </authorList>
    </citation>
    <scope>NUCLEOTIDE SEQUENCE</scope>
    <source>
        <strain evidence="3">DSM 26174</strain>
    </source>
</reference>
<dbReference type="GO" id="GO:0080146">
    <property type="term" value="F:L-cysteine desulfhydrase activity"/>
    <property type="evidence" value="ECO:0007669"/>
    <property type="project" value="TreeGrafter"/>
</dbReference>
<dbReference type="EMBL" id="JAVDQD010000002">
    <property type="protein sequence ID" value="MDR6238713.1"/>
    <property type="molecule type" value="Genomic_DNA"/>
</dbReference>
<gene>
    <name evidence="3" type="ORF">HNQ88_001750</name>
</gene>
<dbReference type="PIRSF" id="PIRSF006054">
    <property type="entry name" value="UCP006054"/>
    <property type="match status" value="1"/>
</dbReference>
<feature type="domain" description="Serine dehydratase-like alpha subunit" evidence="2">
    <location>
        <begin position="149"/>
        <end position="420"/>
    </location>
</feature>
<dbReference type="GO" id="GO:0019450">
    <property type="term" value="P:L-cysteine catabolic process to pyruvate"/>
    <property type="evidence" value="ECO:0007669"/>
    <property type="project" value="TreeGrafter"/>
</dbReference>
<name>A0AAE3XLC0_9BACT</name>
<sequence>MRLNEEIIRILKKNVAMALGCTEPIAACLAVVKAREILGKEPDRVELHVSGNIYKNGLGVGIPGTKMKGLLVAGALGIYTGSSSDLLEVLKNVNSEIAEAAESFVSDERISVQIIDNVDKLYIKAKAYAGEDCAITEIAKSHTNIISGRLNGELVFEKDSDIEKLEASDESSYAKLSVASIVEFAKSTSFDSISFIMQGVDCNWSIAHEGLNGEYGLQVGKKLHATYVNSLLGNEIMVSAMSKAAAGVDARMSGSMMPVMTNSGSGNQGITIYVPIIDLAEKLKAREDILARALIIANAIPIHIKHSIGPLSALCGIVPASAGVAAGASYLLGGDVEQIKSAVQYVLGNTSGVFCDGAKPSCALKSSTGISAAIQAAIFSTQNCITPNGDGILDNDVEETIVHLSKIASIGMAKTDDQIIEIMKSK</sequence>
<evidence type="ECO:0000313" key="3">
    <source>
        <dbReference type="EMBL" id="MDR6238713.1"/>
    </source>
</evidence>
<proteinExistence type="inferred from homology"/>
<protein>
    <recommendedName>
        <fullName evidence="1">UPF0597 protein HNQ88_001750</fullName>
    </recommendedName>
</protein>
<dbReference type="PANTHER" id="PTHR30501">
    <property type="entry name" value="UPF0597 PROTEIN YHAM"/>
    <property type="match status" value="1"/>
</dbReference>
<accession>A0AAE3XLC0</accession>
<dbReference type="Pfam" id="PF03313">
    <property type="entry name" value="SDH_alpha"/>
    <property type="match status" value="1"/>
</dbReference>
<dbReference type="AlphaFoldDB" id="A0AAE3XLC0"/>
<dbReference type="InterPro" id="IPR021144">
    <property type="entry name" value="UPF0597"/>
</dbReference>
<organism evidence="3 4">
    <name type="scientific">Aureibacter tunicatorum</name>
    <dbReference type="NCBI Taxonomy" id="866807"/>
    <lineage>
        <taxon>Bacteria</taxon>
        <taxon>Pseudomonadati</taxon>
        <taxon>Bacteroidota</taxon>
        <taxon>Cytophagia</taxon>
        <taxon>Cytophagales</taxon>
        <taxon>Persicobacteraceae</taxon>
        <taxon>Aureibacter</taxon>
    </lineage>
</organism>
<evidence type="ECO:0000313" key="4">
    <source>
        <dbReference type="Proteomes" id="UP001185092"/>
    </source>
</evidence>
<dbReference type="PANTHER" id="PTHR30501:SF2">
    <property type="entry name" value="UPF0597 PROTEIN YHAM"/>
    <property type="match status" value="1"/>
</dbReference>
<dbReference type="HAMAP" id="MF_01845">
    <property type="entry name" value="UPF0597"/>
    <property type="match status" value="1"/>
</dbReference>
<comment type="similarity">
    <text evidence="1">Belongs to the UPF0597 family.</text>
</comment>
<dbReference type="RefSeq" id="WP_309938219.1">
    <property type="nucleotide sequence ID" value="NZ_AP025305.1"/>
</dbReference>
<evidence type="ECO:0000259" key="2">
    <source>
        <dbReference type="Pfam" id="PF03313"/>
    </source>
</evidence>